<dbReference type="Proteomes" id="UP000177932">
    <property type="component" value="Unassembled WGS sequence"/>
</dbReference>
<evidence type="ECO:0008006" key="4">
    <source>
        <dbReference type="Google" id="ProtNLM"/>
    </source>
</evidence>
<dbReference type="STRING" id="1802158.A2827_01900"/>
<feature type="transmembrane region" description="Helical" evidence="1">
    <location>
        <begin position="59"/>
        <end position="78"/>
    </location>
</feature>
<comment type="caution">
    <text evidence="2">The sequence shown here is derived from an EMBL/GenBank/DDBJ whole genome shotgun (WGS) entry which is preliminary data.</text>
</comment>
<protein>
    <recommendedName>
        <fullName evidence="4">VanZ-like domain-containing protein</fullName>
    </recommendedName>
</protein>
<name>A0A1G2H7I7_9BACT</name>
<feature type="transmembrane region" description="Helical" evidence="1">
    <location>
        <begin position="85"/>
        <end position="102"/>
    </location>
</feature>
<evidence type="ECO:0000256" key="1">
    <source>
        <dbReference type="SAM" id="Phobius"/>
    </source>
</evidence>
<organism evidence="2 3">
    <name type="scientific">Candidatus Spechtbacteria bacterium RIFCSPHIGHO2_01_FULL_43_30</name>
    <dbReference type="NCBI Taxonomy" id="1802158"/>
    <lineage>
        <taxon>Bacteria</taxon>
        <taxon>Candidatus Spechtiibacteriota</taxon>
    </lineage>
</organism>
<keyword evidence="1" id="KW-0472">Membrane</keyword>
<feature type="transmembrane region" description="Helical" evidence="1">
    <location>
        <begin position="20"/>
        <end position="44"/>
    </location>
</feature>
<feature type="transmembrane region" description="Helical" evidence="1">
    <location>
        <begin position="114"/>
        <end position="131"/>
    </location>
</feature>
<evidence type="ECO:0000313" key="2">
    <source>
        <dbReference type="EMBL" id="OGZ58443.1"/>
    </source>
</evidence>
<gene>
    <name evidence="2" type="ORF">A2827_01900</name>
</gene>
<keyword evidence="1" id="KW-0812">Transmembrane</keyword>
<keyword evidence="1" id="KW-1133">Transmembrane helix</keyword>
<evidence type="ECO:0000313" key="3">
    <source>
        <dbReference type="Proteomes" id="UP000177932"/>
    </source>
</evidence>
<dbReference type="EMBL" id="MHOD01000007">
    <property type="protein sequence ID" value="OGZ58443.1"/>
    <property type="molecule type" value="Genomic_DNA"/>
</dbReference>
<accession>A0A1G2H7I7</accession>
<dbReference type="AlphaFoldDB" id="A0A1G2H7I7"/>
<sequence length="146" mass="16454">MIFYHDIIYTIMTDSRAAKLYNFFISNSGKFFWVFFLLTFFGLFTPSAGEQSEIYNLDILVHYIMFAAFCTASIIHFGNKNNSSAIGILLILALFIPASEFIQENFVVGRGYEFTDILSGYAGILSAYLVTGRGRSARSSANRKVF</sequence>
<reference evidence="2 3" key="1">
    <citation type="journal article" date="2016" name="Nat. Commun.">
        <title>Thousands of microbial genomes shed light on interconnected biogeochemical processes in an aquifer system.</title>
        <authorList>
            <person name="Anantharaman K."/>
            <person name="Brown C.T."/>
            <person name="Hug L.A."/>
            <person name="Sharon I."/>
            <person name="Castelle C.J."/>
            <person name="Probst A.J."/>
            <person name="Thomas B.C."/>
            <person name="Singh A."/>
            <person name="Wilkins M.J."/>
            <person name="Karaoz U."/>
            <person name="Brodie E.L."/>
            <person name="Williams K.H."/>
            <person name="Hubbard S.S."/>
            <person name="Banfield J.F."/>
        </authorList>
    </citation>
    <scope>NUCLEOTIDE SEQUENCE [LARGE SCALE GENOMIC DNA]</scope>
</reference>
<proteinExistence type="predicted"/>